<protein>
    <submittedName>
        <fullName evidence="1">MSHA biogenesis protein MshI</fullName>
    </submittedName>
</protein>
<dbReference type="SUPFAM" id="SSF53067">
    <property type="entry name" value="Actin-like ATPase domain"/>
    <property type="match status" value="1"/>
</dbReference>
<evidence type="ECO:0000313" key="2">
    <source>
        <dbReference type="Proteomes" id="UP000198233"/>
    </source>
</evidence>
<evidence type="ECO:0000313" key="1">
    <source>
        <dbReference type="EMBL" id="ASJ95436.1"/>
    </source>
</evidence>
<reference evidence="1 2" key="1">
    <citation type="submission" date="2017-06" db="EMBL/GenBank/DDBJ databases">
        <title>Complete genome sequence of Shewanella marisflavi EP1 associated with anaerobic 2,4-dinitrotoluene reduction and salt tolerance.</title>
        <authorList>
            <person name="Huang J."/>
        </authorList>
    </citation>
    <scope>NUCLEOTIDE SEQUENCE [LARGE SCALE GENOMIC DNA]</scope>
    <source>
        <strain evidence="1 2">EP1</strain>
    </source>
</reference>
<dbReference type="Gene3D" id="3.30.420.380">
    <property type="match status" value="1"/>
</dbReference>
<dbReference type="AlphaFoldDB" id="A0AAC9XM47"/>
<sequence length="293" mass="32831">MENSLLSKFAFWQKKHDRANLGVYINAATVTFFQRDGDAIPFSLAIDGNNWSALFKALTDKIPAPHLQLVLSEDFYQLLVVDKPMVEPEELHQALVWSIKDMVSEPVELLHLDYFEAPESTTNKVTVVVVNRAWLQELVKAAAQHDVTIAGISIEEMAISNYGAEDKLAHMVLCHKPGSELLLTVVKQGQLYMQRRIRGFSQIDKVSSQDLQLGVADNLSLELQRSMDYFESQLRQAPVASIGLLMGGEHQLLAQLLAKNFDQGVEVIACDRVQDKLAQWALNELEGQTEELA</sequence>
<gene>
    <name evidence="1" type="ORF">CFF01_01890</name>
</gene>
<proteinExistence type="predicted"/>
<accession>A0AAC9XM47</accession>
<organism evidence="1 2">
    <name type="scientific">Shewanella marisflavi</name>
    <dbReference type="NCBI Taxonomy" id="260364"/>
    <lineage>
        <taxon>Bacteria</taxon>
        <taxon>Pseudomonadati</taxon>
        <taxon>Pseudomonadota</taxon>
        <taxon>Gammaproteobacteria</taxon>
        <taxon>Alteromonadales</taxon>
        <taxon>Shewanellaceae</taxon>
        <taxon>Shewanella</taxon>
    </lineage>
</organism>
<dbReference type="KEGG" id="smav:CFF01_01890"/>
<dbReference type="Proteomes" id="UP000198233">
    <property type="component" value="Chromosome"/>
</dbReference>
<name>A0AAC9XM47_9GAMM</name>
<dbReference type="InterPro" id="IPR043129">
    <property type="entry name" value="ATPase_NBD"/>
</dbReference>
<dbReference type="RefSeq" id="WP_088903668.1">
    <property type="nucleotide sequence ID" value="NZ_CP022272.1"/>
</dbReference>
<dbReference type="EMBL" id="CP022272">
    <property type="protein sequence ID" value="ASJ95436.1"/>
    <property type="molecule type" value="Genomic_DNA"/>
</dbReference>